<organism evidence="2 3">
    <name type="scientific">Platanthera guangdongensis</name>
    <dbReference type="NCBI Taxonomy" id="2320717"/>
    <lineage>
        <taxon>Eukaryota</taxon>
        <taxon>Viridiplantae</taxon>
        <taxon>Streptophyta</taxon>
        <taxon>Embryophyta</taxon>
        <taxon>Tracheophyta</taxon>
        <taxon>Spermatophyta</taxon>
        <taxon>Magnoliopsida</taxon>
        <taxon>Liliopsida</taxon>
        <taxon>Asparagales</taxon>
        <taxon>Orchidaceae</taxon>
        <taxon>Orchidoideae</taxon>
        <taxon>Orchideae</taxon>
        <taxon>Orchidinae</taxon>
        <taxon>Platanthera</taxon>
    </lineage>
</organism>
<sequence length="71" mass="8293">MAMLGSLKSAVFDREARKMQYRSHIRGLNAYDRHKKFMNDYGMLFHFLLLAVQCIKVLHVLIPSLVHVLGY</sequence>
<accession>A0ABR2LCV1</accession>
<protein>
    <submittedName>
        <fullName evidence="2">Uncharacterized protein</fullName>
    </submittedName>
</protein>
<keyword evidence="3" id="KW-1185">Reference proteome</keyword>
<dbReference type="EMBL" id="JBBWWR010000021">
    <property type="protein sequence ID" value="KAK8937902.1"/>
    <property type="molecule type" value="Genomic_DNA"/>
</dbReference>
<feature type="transmembrane region" description="Helical" evidence="1">
    <location>
        <begin position="43"/>
        <end position="62"/>
    </location>
</feature>
<evidence type="ECO:0000256" key="1">
    <source>
        <dbReference type="SAM" id="Phobius"/>
    </source>
</evidence>
<name>A0ABR2LCV1_9ASPA</name>
<gene>
    <name evidence="2" type="ORF">KSP40_PGU014684</name>
</gene>
<keyword evidence="1" id="KW-0472">Membrane</keyword>
<dbReference type="Proteomes" id="UP001412067">
    <property type="component" value="Unassembled WGS sequence"/>
</dbReference>
<evidence type="ECO:0000313" key="2">
    <source>
        <dbReference type="EMBL" id="KAK8937902.1"/>
    </source>
</evidence>
<reference evidence="2 3" key="1">
    <citation type="journal article" date="2022" name="Nat. Plants">
        <title>Genomes of leafy and leafless Platanthera orchids illuminate the evolution of mycoheterotrophy.</title>
        <authorList>
            <person name="Li M.H."/>
            <person name="Liu K.W."/>
            <person name="Li Z."/>
            <person name="Lu H.C."/>
            <person name="Ye Q.L."/>
            <person name="Zhang D."/>
            <person name="Wang J.Y."/>
            <person name="Li Y.F."/>
            <person name="Zhong Z.M."/>
            <person name="Liu X."/>
            <person name="Yu X."/>
            <person name="Liu D.K."/>
            <person name="Tu X.D."/>
            <person name="Liu B."/>
            <person name="Hao Y."/>
            <person name="Liao X.Y."/>
            <person name="Jiang Y.T."/>
            <person name="Sun W.H."/>
            <person name="Chen J."/>
            <person name="Chen Y.Q."/>
            <person name="Ai Y."/>
            <person name="Zhai J.W."/>
            <person name="Wu S.S."/>
            <person name="Zhou Z."/>
            <person name="Hsiao Y.Y."/>
            <person name="Wu W.L."/>
            <person name="Chen Y.Y."/>
            <person name="Lin Y.F."/>
            <person name="Hsu J.L."/>
            <person name="Li C.Y."/>
            <person name="Wang Z.W."/>
            <person name="Zhao X."/>
            <person name="Zhong W.Y."/>
            <person name="Ma X.K."/>
            <person name="Ma L."/>
            <person name="Huang J."/>
            <person name="Chen G.Z."/>
            <person name="Huang M.Z."/>
            <person name="Huang L."/>
            <person name="Peng D.H."/>
            <person name="Luo Y.B."/>
            <person name="Zou S.Q."/>
            <person name="Chen S.P."/>
            <person name="Lan S."/>
            <person name="Tsai W.C."/>
            <person name="Van de Peer Y."/>
            <person name="Liu Z.J."/>
        </authorList>
    </citation>
    <scope>NUCLEOTIDE SEQUENCE [LARGE SCALE GENOMIC DNA]</scope>
    <source>
        <strain evidence="2">Lor288</strain>
    </source>
</reference>
<comment type="caution">
    <text evidence="2">The sequence shown here is derived from an EMBL/GenBank/DDBJ whole genome shotgun (WGS) entry which is preliminary data.</text>
</comment>
<keyword evidence="1" id="KW-1133">Transmembrane helix</keyword>
<keyword evidence="1" id="KW-0812">Transmembrane</keyword>
<proteinExistence type="predicted"/>
<evidence type="ECO:0000313" key="3">
    <source>
        <dbReference type="Proteomes" id="UP001412067"/>
    </source>
</evidence>